<organism evidence="2 3">
    <name type="scientific">Frankliniella occidentalis</name>
    <name type="common">Western flower thrips</name>
    <name type="synonym">Euthrips occidentalis</name>
    <dbReference type="NCBI Taxonomy" id="133901"/>
    <lineage>
        <taxon>Eukaryota</taxon>
        <taxon>Metazoa</taxon>
        <taxon>Ecdysozoa</taxon>
        <taxon>Arthropoda</taxon>
        <taxon>Hexapoda</taxon>
        <taxon>Insecta</taxon>
        <taxon>Pterygota</taxon>
        <taxon>Neoptera</taxon>
        <taxon>Paraneoptera</taxon>
        <taxon>Thysanoptera</taxon>
        <taxon>Terebrantia</taxon>
        <taxon>Thripoidea</taxon>
        <taxon>Thripidae</taxon>
        <taxon>Frankliniella</taxon>
    </lineage>
</organism>
<dbReference type="InterPro" id="IPR036915">
    <property type="entry name" value="Cyclin-like_sf"/>
</dbReference>
<evidence type="ECO:0000259" key="1">
    <source>
        <dbReference type="Pfam" id="PF02984"/>
    </source>
</evidence>
<evidence type="ECO:0000313" key="2">
    <source>
        <dbReference type="Proteomes" id="UP000504606"/>
    </source>
</evidence>
<sequence length="230" mass="23798">WIVKQAGVFQLCVSLSGRGGAFLTAELRRRVVLGAAAPRSPLALRVGPPAGSLGAHVGLGPTGAPSGGQTGTGRGTLACSARLARRPGRSWLRLSEPSRPETVGGCPVDVVLTAPVVLSVADYQFSLHPPSMIAAASLAAALHGLEWTKRSGVALNDLLGCLQVITGIEKDYLQTCLSQIEGMVTSMMHESSGETCDVSKLEQLADVAAEHGAVKGAKAETPTDVQDIHF</sequence>
<feature type="domain" description="Cyclin C-terminal" evidence="1">
    <location>
        <begin position="118"/>
        <end position="187"/>
    </location>
</feature>
<protein>
    <submittedName>
        <fullName evidence="3">Uncharacterized protein LOC113217066</fullName>
    </submittedName>
</protein>
<keyword evidence="2" id="KW-1185">Reference proteome</keyword>
<dbReference type="InterPro" id="IPR004367">
    <property type="entry name" value="Cyclin_C-dom"/>
</dbReference>
<gene>
    <name evidence="3" type="primary">LOC113217066</name>
</gene>
<dbReference type="GeneID" id="113217066"/>
<name>A0A6J1TIW0_FRAOC</name>
<dbReference type="Pfam" id="PF02984">
    <property type="entry name" value="Cyclin_C"/>
    <property type="match status" value="1"/>
</dbReference>
<feature type="non-terminal residue" evidence="3">
    <location>
        <position position="1"/>
    </location>
</feature>
<reference evidence="3" key="1">
    <citation type="submission" date="2025-08" db="UniProtKB">
        <authorList>
            <consortium name="RefSeq"/>
        </authorList>
    </citation>
    <scope>IDENTIFICATION</scope>
    <source>
        <tissue evidence="3">Whole organism</tissue>
    </source>
</reference>
<proteinExistence type="predicted"/>
<dbReference type="OrthoDB" id="306099at2759"/>
<dbReference type="Gene3D" id="1.10.472.10">
    <property type="entry name" value="Cyclin-like"/>
    <property type="match status" value="1"/>
</dbReference>
<dbReference type="RefSeq" id="XP_026292692.2">
    <property type="nucleotide sequence ID" value="XM_026436907.2"/>
</dbReference>
<dbReference type="AlphaFoldDB" id="A0A6J1TIW0"/>
<evidence type="ECO:0000313" key="3">
    <source>
        <dbReference type="RefSeq" id="XP_026292692.2"/>
    </source>
</evidence>
<dbReference type="Proteomes" id="UP000504606">
    <property type="component" value="Unplaced"/>
</dbReference>
<accession>A0A6J1TIW0</accession>
<dbReference type="SUPFAM" id="SSF47954">
    <property type="entry name" value="Cyclin-like"/>
    <property type="match status" value="1"/>
</dbReference>
<dbReference type="KEGG" id="foc:113217066"/>